<dbReference type="EMBL" id="CP012528">
    <property type="protein sequence ID" value="ALC48286.1"/>
    <property type="molecule type" value="Genomic_DNA"/>
</dbReference>
<keyword evidence="2" id="KW-1185">Reference proteome</keyword>
<organism evidence="1 2">
    <name type="scientific">Drosophila busckii</name>
    <name type="common">Fruit fly</name>
    <dbReference type="NCBI Taxonomy" id="30019"/>
    <lineage>
        <taxon>Eukaryota</taxon>
        <taxon>Metazoa</taxon>
        <taxon>Ecdysozoa</taxon>
        <taxon>Arthropoda</taxon>
        <taxon>Hexapoda</taxon>
        <taxon>Insecta</taxon>
        <taxon>Pterygota</taxon>
        <taxon>Neoptera</taxon>
        <taxon>Endopterygota</taxon>
        <taxon>Diptera</taxon>
        <taxon>Brachycera</taxon>
        <taxon>Muscomorpha</taxon>
        <taxon>Ephydroidea</taxon>
        <taxon>Drosophilidae</taxon>
        <taxon>Drosophila</taxon>
    </lineage>
</organism>
<accession>A0A0M5JAA3</accession>
<sequence length="8" mass="1164">MWTWWQQV</sequence>
<reference evidence="1 2" key="1">
    <citation type="submission" date="2015-08" db="EMBL/GenBank/DDBJ databases">
        <title>Ancestral chromatin configuration constrains chromatin evolution on differentiating sex chromosomes in Drosophila.</title>
        <authorList>
            <person name="Zhou Q."/>
            <person name="Bachtrog D."/>
        </authorList>
    </citation>
    <scope>NUCLEOTIDE SEQUENCE [LARGE SCALE GENOMIC DNA]</scope>
    <source>
        <tissue evidence="1">Whole larvae</tissue>
    </source>
</reference>
<dbReference type="Proteomes" id="UP000494163">
    <property type="component" value="Chromosome X"/>
</dbReference>
<protein>
    <submittedName>
        <fullName evidence="1">Maker269</fullName>
    </submittedName>
</protein>
<evidence type="ECO:0000313" key="1">
    <source>
        <dbReference type="EMBL" id="ALC48286.1"/>
    </source>
</evidence>
<proteinExistence type="predicted"/>
<gene>
    <name evidence="1" type="ORF">Dbus_chrXg142</name>
</gene>
<name>A0A0M5JAA3_DROBS</name>
<evidence type="ECO:0000313" key="2">
    <source>
        <dbReference type="Proteomes" id="UP000494163"/>
    </source>
</evidence>